<comment type="caution">
    <text evidence="4">The sequence shown here is derived from an EMBL/GenBank/DDBJ whole genome shotgun (WGS) entry which is preliminary data.</text>
</comment>
<evidence type="ECO:0000256" key="2">
    <source>
        <dbReference type="SAM" id="MobiDB-lite"/>
    </source>
</evidence>
<dbReference type="InterPro" id="IPR019734">
    <property type="entry name" value="TPR_rpt"/>
</dbReference>
<evidence type="ECO:0000313" key="4">
    <source>
        <dbReference type="EMBL" id="OEJ14719.1"/>
    </source>
</evidence>
<feature type="signal peptide" evidence="3">
    <location>
        <begin position="1"/>
        <end position="21"/>
    </location>
</feature>
<evidence type="ECO:0000256" key="1">
    <source>
        <dbReference type="PROSITE-ProRule" id="PRU00339"/>
    </source>
</evidence>
<dbReference type="SUPFAM" id="SSF48452">
    <property type="entry name" value="TPR-like"/>
    <property type="match status" value="1"/>
</dbReference>
<dbReference type="RefSeq" id="WP_069726227.1">
    <property type="nucleotide sequence ID" value="NZ_MDCO01000009.1"/>
</dbReference>
<dbReference type="PROSITE" id="PS50005">
    <property type="entry name" value="TPR"/>
    <property type="match status" value="1"/>
</dbReference>
<keyword evidence="1" id="KW-0802">TPR repeat</keyword>
<feature type="chain" id="PRO_5009182300" evidence="3">
    <location>
        <begin position="22"/>
        <end position="291"/>
    </location>
</feature>
<gene>
    <name evidence="4" type="ORF">BFL38_07710</name>
</gene>
<dbReference type="Proteomes" id="UP000095247">
    <property type="component" value="Unassembled WGS sequence"/>
</dbReference>
<feature type="compositionally biased region" description="Low complexity" evidence="2">
    <location>
        <begin position="162"/>
        <end position="254"/>
    </location>
</feature>
<feature type="repeat" description="TPR" evidence="1">
    <location>
        <begin position="29"/>
        <end position="62"/>
    </location>
</feature>
<protein>
    <submittedName>
        <fullName evidence="4">Aerotolerance protein</fullName>
    </submittedName>
</protein>
<dbReference type="Gene3D" id="1.25.40.10">
    <property type="entry name" value="Tetratricopeptide repeat domain"/>
    <property type="match status" value="1"/>
</dbReference>
<evidence type="ECO:0000313" key="5">
    <source>
        <dbReference type="Proteomes" id="UP000095247"/>
    </source>
</evidence>
<organism evidence="4 5">
    <name type="scientific">Brachyspira hampsonii</name>
    <dbReference type="NCBI Taxonomy" id="1287055"/>
    <lineage>
        <taxon>Bacteria</taxon>
        <taxon>Pseudomonadati</taxon>
        <taxon>Spirochaetota</taxon>
        <taxon>Spirochaetia</taxon>
        <taxon>Brachyspirales</taxon>
        <taxon>Brachyspiraceae</taxon>
        <taxon>Brachyspira</taxon>
    </lineage>
</organism>
<dbReference type="InterPro" id="IPR011990">
    <property type="entry name" value="TPR-like_helical_dom_sf"/>
</dbReference>
<dbReference type="SMART" id="SM00028">
    <property type="entry name" value="TPR"/>
    <property type="match status" value="3"/>
</dbReference>
<dbReference type="EMBL" id="MDCO01000009">
    <property type="protein sequence ID" value="OEJ14719.1"/>
    <property type="molecule type" value="Genomic_DNA"/>
</dbReference>
<sequence length="291" mass="32877">MKKCSLLIIIFLFSFISNIYAFSFNEFTAKLDVDRANRLMKKGDYDGAVTLYEKALSKVPNSPEIFYNMGTTMSSIGDMNSAVQLFDMAKKSFTDNTSKEMKSSVHYNAGLTRIEMKDYQGAINELVESLVNTPNDNNSKMALEYAQKKLEEQKQNNNTGPSSQQNQDQNQDGQSDNNKSGSGNNDQNNQDNQNNDNQGNQNNQDNQNNDNQQNQNNQNSDGNNDNQNNNGGDNNQDNQNNQNNNGGDNNQNDNQDSKSDIDRLLESLRQYRKDKDNGDQYYGGGRIDKDW</sequence>
<keyword evidence="3" id="KW-0732">Signal</keyword>
<accession>A0A1E5NEX1</accession>
<reference evidence="4 5" key="1">
    <citation type="submission" date="2016-08" db="EMBL/GenBank/DDBJ databases">
        <title>Characterization and recognition of Brachyspira hampsonii sp. nov., a novel intestinal spirochete that is pathogenic to pigs.</title>
        <authorList>
            <person name="Mirajkar N."/>
            <person name="La T."/>
            <person name="Phillips N."/>
            <person name="Hampson D."/>
            <person name="Gebhart C."/>
        </authorList>
    </citation>
    <scope>NUCLEOTIDE SEQUENCE [LARGE SCALE GENOMIC DNA]</scope>
    <source>
        <strain evidence="4 5">P280/1</strain>
    </source>
</reference>
<evidence type="ECO:0000256" key="3">
    <source>
        <dbReference type="SAM" id="SignalP"/>
    </source>
</evidence>
<proteinExistence type="predicted"/>
<dbReference type="AlphaFoldDB" id="A0A1E5NEX1"/>
<feature type="compositionally biased region" description="Basic and acidic residues" evidence="2">
    <location>
        <begin position="255"/>
        <end position="278"/>
    </location>
</feature>
<dbReference type="Pfam" id="PF13414">
    <property type="entry name" value="TPR_11"/>
    <property type="match status" value="1"/>
</dbReference>
<feature type="region of interest" description="Disordered" evidence="2">
    <location>
        <begin position="153"/>
        <end position="291"/>
    </location>
</feature>
<name>A0A1E5NEX1_9SPIR</name>